<dbReference type="Proteomes" id="UP000887579">
    <property type="component" value="Unplaced"/>
</dbReference>
<accession>A0AC34FD26</accession>
<sequence length="286" mass="32520">MAQVDENNASSPDENHIELQPQLSNTEYTMSLLKTVLVRIMKRLTSLDGVQYADHKTSDNYRIAKQALGHCVRNFPVQLQNHELDHLNWIFDELQHIHDGAVVVNRLVPAAESELFAIFGPNSRTSVTAERWAYHNLVQRRTQQIADKNYQYNNDVGVFVVAVPTAFKCPQCLTNDHALAQCSANVPTCLKCNVPGHIAAYCKWQLCAFCKQYGHGRQRCQSGLPSPACLKCGGLNHDPQQCPNPTKRFCRLCRGNHSMIRCRLYQGECYKHCGRHLYDECPDLFF</sequence>
<name>A0AC34FD26_9BILA</name>
<proteinExistence type="predicted"/>
<dbReference type="WBParaSite" id="ES5_v2.g15135.t1">
    <property type="protein sequence ID" value="ES5_v2.g15135.t1"/>
    <property type="gene ID" value="ES5_v2.g15135"/>
</dbReference>
<reference evidence="2" key="1">
    <citation type="submission" date="2022-11" db="UniProtKB">
        <authorList>
            <consortium name="WormBaseParasite"/>
        </authorList>
    </citation>
    <scope>IDENTIFICATION</scope>
</reference>
<evidence type="ECO:0000313" key="2">
    <source>
        <dbReference type="WBParaSite" id="ES5_v2.g15135.t1"/>
    </source>
</evidence>
<protein>
    <submittedName>
        <fullName evidence="2">CCHC-type domain-containing protein</fullName>
    </submittedName>
</protein>
<organism evidence="1 2">
    <name type="scientific">Panagrolaimus sp. ES5</name>
    <dbReference type="NCBI Taxonomy" id="591445"/>
    <lineage>
        <taxon>Eukaryota</taxon>
        <taxon>Metazoa</taxon>
        <taxon>Ecdysozoa</taxon>
        <taxon>Nematoda</taxon>
        <taxon>Chromadorea</taxon>
        <taxon>Rhabditida</taxon>
        <taxon>Tylenchina</taxon>
        <taxon>Panagrolaimomorpha</taxon>
        <taxon>Panagrolaimoidea</taxon>
        <taxon>Panagrolaimidae</taxon>
        <taxon>Panagrolaimus</taxon>
    </lineage>
</organism>
<evidence type="ECO:0000313" key="1">
    <source>
        <dbReference type="Proteomes" id="UP000887579"/>
    </source>
</evidence>